<evidence type="ECO:0000313" key="1">
    <source>
        <dbReference type="EMBL" id="MBP2076942.1"/>
    </source>
</evidence>
<gene>
    <name evidence="1" type="ORF">J2Z64_001173</name>
</gene>
<proteinExistence type="predicted"/>
<reference evidence="1" key="1">
    <citation type="submission" date="2021-03" db="EMBL/GenBank/DDBJ databases">
        <title>Genomic Encyclopedia of Type Strains, Phase IV (KMG-IV): sequencing the most valuable type-strain genomes for metagenomic binning, comparative biology and taxonomic classification.</title>
        <authorList>
            <person name="Goeker M."/>
        </authorList>
    </citation>
    <scope>NUCLEOTIDE SEQUENCE</scope>
    <source>
        <strain evidence="1">DSM 107338</strain>
    </source>
</reference>
<dbReference type="AlphaFoldDB" id="A0A9X0YRY2"/>
<name>A0A9X0YRY2_9BACI</name>
<keyword evidence="2" id="KW-1185">Reference proteome</keyword>
<comment type="caution">
    <text evidence="1">The sequence shown here is derived from an EMBL/GenBank/DDBJ whole genome shotgun (WGS) entry which is preliminary data.</text>
</comment>
<evidence type="ECO:0000313" key="2">
    <source>
        <dbReference type="Proteomes" id="UP001138793"/>
    </source>
</evidence>
<sequence>MHTVKKQKSYGLNLERELKETLKASRKRTDKLLRKAQNLGMADIYTDNDGRIRRKKEF</sequence>
<dbReference type="RefSeq" id="WP_187773601.1">
    <property type="nucleotide sequence ID" value="NZ_JAGGMB010000003.1"/>
</dbReference>
<dbReference type="Proteomes" id="UP001138793">
    <property type="component" value="Unassembled WGS sequence"/>
</dbReference>
<accession>A0A9X0YRY2</accession>
<organism evidence="1 2">
    <name type="scientific">Oceanobacillus polygoni</name>
    <dbReference type="NCBI Taxonomy" id="1235259"/>
    <lineage>
        <taxon>Bacteria</taxon>
        <taxon>Bacillati</taxon>
        <taxon>Bacillota</taxon>
        <taxon>Bacilli</taxon>
        <taxon>Bacillales</taxon>
        <taxon>Bacillaceae</taxon>
        <taxon>Oceanobacillus</taxon>
    </lineage>
</organism>
<dbReference type="EMBL" id="JAGGMB010000003">
    <property type="protein sequence ID" value="MBP2076942.1"/>
    <property type="molecule type" value="Genomic_DNA"/>
</dbReference>
<protein>
    <submittedName>
        <fullName evidence="1">Uncharacterized protein</fullName>
    </submittedName>
</protein>